<evidence type="ECO:0000256" key="6">
    <source>
        <dbReference type="SAM" id="MobiDB-lite"/>
    </source>
</evidence>
<dbReference type="GO" id="GO:0006888">
    <property type="term" value="P:endoplasmic reticulum to Golgi vesicle-mediated transport"/>
    <property type="evidence" value="ECO:0007669"/>
    <property type="project" value="TreeGrafter"/>
</dbReference>
<dbReference type="EMBL" id="BDGX01000037">
    <property type="protein sequence ID" value="GAV54215.1"/>
    <property type="molecule type" value="Genomic_DNA"/>
</dbReference>
<feature type="region of interest" description="Disordered" evidence="6">
    <location>
        <begin position="185"/>
        <end position="245"/>
    </location>
</feature>
<sequence length="278" mass="30087">MSTPPKVKKALNGLLRDPGNSCCADCKNSSHPRWASWSLGVFVCIKCAGVHRSLGTHISKVKSVDLDIWQEEHLVNLVKMKSNSEANKILEAKLPEELRRPILDTNKLQNFIRNKYENRKWVGTPRETAAGSPPAEASPAPHSVKSESGNELISMDDHTNSPNNNTHSNSSSVLNLQLLSMPKVKETVSEGQTTNASTPSTASRRTGISERPDLKKSILSLYAKPQGSRSSMGTSTESVATTTTQNLASPTASFAAGNGTNASTSSLEDNELFKNVWT</sequence>
<reference evidence="8 9" key="1">
    <citation type="submission" date="2016-08" db="EMBL/GenBank/DDBJ databases">
        <title>Draft genome sequence of allopolyploid Zygosaccharomyces rouxii.</title>
        <authorList>
            <person name="Watanabe J."/>
            <person name="Uehara K."/>
            <person name="Mogi Y."/>
            <person name="Tsukioka Y."/>
        </authorList>
    </citation>
    <scope>NUCLEOTIDE SEQUENCE [LARGE SCALE GENOMIC DNA]</scope>
    <source>
        <strain evidence="8 9">NBRC 110957</strain>
    </source>
</reference>
<evidence type="ECO:0000256" key="5">
    <source>
        <dbReference type="PROSITE-ProRule" id="PRU00288"/>
    </source>
</evidence>
<protein>
    <recommendedName>
        <fullName evidence="7">Arf-GAP domain-containing protein</fullName>
    </recommendedName>
</protein>
<feature type="compositionally biased region" description="Low complexity" evidence="6">
    <location>
        <begin position="234"/>
        <end position="244"/>
    </location>
</feature>
<proteinExistence type="predicted"/>
<dbReference type="AlphaFoldDB" id="A0A1Q3AF16"/>
<dbReference type="PANTHER" id="PTHR45705">
    <property type="entry name" value="FI20236P1"/>
    <property type="match status" value="1"/>
</dbReference>
<keyword evidence="4" id="KW-0862">Zinc</keyword>
<keyword evidence="2" id="KW-0479">Metal-binding</keyword>
<dbReference type="SMART" id="SM00105">
    <property type="entry name" value="ArfGap"/>
    <property type="match status" value="1"/>
</dbReference>
<dbReference type="InterPro" id="IPR051718">
    <property type="entry name" value="ARF_GTPase-activating"/>
</dbReference>
<feature type="compositionally biased region" description="Basic and acidic residues" evidence="6">
    <location>
        <begin position="207"/>
        <end position="216"/>
    </location>
</feature>
<dbReference type="Gene3D" id="1.10.220.150">
    <property type="entry name" value="Arf GTPase activating protein"/>
    <property type="match status" value="1"/>
</dbReference>
<gene>
    <name evidence="8" type="ORF">ZYGR_0AK07170</name>
</gene>
<dbReference type="SUPFAM" id="SSF57863">
    <property type="entry name" value="ArfGap/RecO-like zinc finger"/>
    <property type="match status" value="1"/>
</dbReference>
<dbReference type="PRINTS" id="PR00405">
    <property type="entry name" value="REVINTRACTNG"/>
</dbReference>
<dbReference type="FunFam" id="1.10.220.150:FF:000009">
    <property type="entry name" value="stromal membrane-associated protein 1 isoform X1"/>
    <property type="match status" value="1"/>
</dbReference>
<feature type="compositionally biased region" description="Low complexity" evidence="6">
    <location>
        <begin position="129"/>
        <end position="143"/>
    </location>
</feature>
<dbReference type="GO" id="GO:0005096">
    <property type="term" value="F:GTPase activator activity"/>
    <property type="evidence" value="ECO:0007669"/>
    <property type="project" value="UniProtKB-KW"/>
</dbReference>
<name>A0A1Q3AF16_ZYGRO</name>
<dbReference type="InterPro" id="IPR001164">
    <property type="entry name" value="ArfGAP_dom"/>
</dbReference>
<keyword evidence="3 5" id="KW-0863">Zinc-finger</keyword>
<evidence type="ECO:0000256" key="2">
    <source>
        <dbReference type="ARBA" id="ARBA00022723"/>
    </source>
</evidence>
<evidence type="ECO:0000259" key="7">
    <source>
        <dbReference type="PROSITE" id="PS50115"/>
    </source>
</evidence>
<dbReference type="PANTHER" id="PTHR45705:SF1">
    <property type="entry name" value="FI20236P1"/>
    <property type="match status" value="1"/>
</dbReference>
<dbReference type="InterPro" id="IPR037278">
    <property type="entry name" value="ARFGAP/RecO"/>
</dbReference>
<evidence type="ECO:0000256" key="3">
    <source>
        <dbReference type="ARBA" id="ARBA00022771"/>
    </source>
</evidence>
<organism evidence="8 9">
    <name type="scientific">Zygosaccharomyces rouxii</name>
    <dbReference type="NCBI Taxonomy" id="4956"/>
    <lineage>
        <taxon>Eukaryota</taxon>
        <taxon>Fungi</taxon>
        <taxon>Dikarya</taxon>
        <taxon>Ascomycota</taxon>
        <taxon>Saccharomycotina</taxon>
        <taxon>Saccharomycetes</taxon>
        <taxon>Saccharomycetales</taxon>
        <taxon>Saccharomycetaceae</taxon>
        <taxon>Zygosaccharomyces</taxon>
    </lineage>
</organism>
<dbReference type="GO" id="GO:0006891">
    <property type="term" value="P:intra-Golgi vesicle-mediated transport"/>
    <property type="evidence" value="ECO:0007669"/>
    <property type="project" value="TreeGrafter"/>
</dbReference>
<dbReference type="GO" id="GO:0008270">
    <property type="term" value="F:zinc ion binding"/>
    <property type="evidence" value="ECO:0007669"/>
    <property type="project" value="UniProtKB-KW"/>
</dbReference>
<evidence type="ECO:0000313" key="8">
    <source>
        <dbReference type="EMBL" id="GAV54215.1"/>
    </source>
</evidence>
<dbReference type="OrthoDB" id="10266696at2759"/>
<feature type="region of interest" description="Disordered" evidence="6">
    <location>
        <begin position="123"/>
        <end position="171"/>
    </location>
</feature>
<evidence type="ECO:0000256" key="4">
    <source>
        <dbReference type="ARBA" id="ARBA00022833"/>
    </source>
</evidence>
<feature type="domain" description="Arf-GAP" evidence="7">
    <location>
        <begin position="8"/>
        <end position="131"/>
    </location>
</feature>
<dbReference type="GO" id="GO:0005737">
    <property type="term" value="C:cytoplasm"/>
    <property type="evidence" value="ECO:0007669"/>
    <property type="project" value="TreeGrafter"/>
</dbReference>
<dbReference type="InterPro" id="IPR038508">
    <property type="entry name" value="ArfGAP_dom_sf"/>
</dbReference>
<keyword evidence="1" id="KW-0343">GTPase activation</keyword>
<evidence type="ECO:0000256" key="1">
    <source>
        <dbReference type="ARBA" id="ARBA00022468"/>
    </source>
</evidence>
<dbReference type="Pfam" id="PF01412">
    <property type="entry name" value="ArfGap"/>
    <property type="match status" value="1"/>
</dbReference>
<evidence type="ECO:0000313" key="9">
    <source>
        <dbReference type="Proteomes" id="UP000187013"/>
    </source>
</evidence>
<dbReference type="PROSITE" id="PS50115">
    <property type="entry name" value="ARFGAP"/>
    <property type="match status" value="1"/>
</dbReference>
<dbReference type="Proteomes" id="UP000187013">
    <property type="component" value="Unassembled WGS sequence"/>
</dbReference>
<comment type="caution">
    <text evidence="8">The sequence shown here is derived from an EMBL/GenBank/DDBJ whole genome shotgun (WGS) entry which is preliminary data.</text>
</comment>
<accession>A0A1Q3AF16</accession>
<feature type="compositionally biased region" description="Low complexity" evidence="6">
    <location>
        <begin position="160"/>
        <end position="171"/>
    </location>
</feature>
<feature type="compositionally biased region" description="Polar residues" evidence="6">
    <location>
        <begin position="189"/>
        <end position="206"/>
    </location>
</feature>